<dbReference type="InterPro" id="IPR000157">
    <property type="entry name" value="TIR_dom"/>
</dbReference>
<evidence type="ECO:0000256" key="2">
    <source>
        <dbReference type="ARBA" id="ARBA00022737"/>
    </source>
</evidence>
<dbReference type="SMART" id="SM00364">
    <property type="entry name" value="LRR_BAC"/>
    <property type="match status" value="6"/>
</dbReference>
<name>A0ABR7Q8U3_9FLAO</name>
<dbReference type="PRINTS" id="PR00449">
    <property type="entry name" value="RASTRNSFRMNG"/>
</dbReference>
<accession>A0ABR7Q8U3</accession>
<protein>
    <submittedName>
        <fullName evidence="5">Leucine-rich repeat domain-containing protein</fullName>
    </submittedName>
</protein>
<dbReference type="PANTHER" id="PTHR46652:SF3">
    <property type="entry name" value="LEUCINE-RICH REPEAT-CONTAINING PROTEIN 9"/>
    <property type="match status" value="1"/>
</dbReference>
<dbReference type="PROSITE" id="PS51424">
    <property type="entry name" value="ROC"/>
    <property type="match status" value="1"/>
</dbReference>
<keyword evidence="6" id="KW-1185">Reference proteome</keyword>
<reference evidence="5 6" key="1">
    <citation type="submission" date="2020-07" db="EMBL/GenBank/DDBJ databases">
        <title>Description of Kordia aestuariivivens sp. nov., isolated from a tidal flat.</title>
        <authorList>
            <person name="Park S."/>
            <person name="Yoon J.-H."/>
        </authorList>
    </citation>
    <scope>NUCLEOTIDE SEQUENCE [LARGE SCALE GENOMIC DNA]</scope>
    <source>
        <strain evidence="5 6">YSTF-M3</strain>
    </source>
</reference>
<dbReference type="InterPro" id="IPR003591">
    <property type="entry name" value="Leu-rich_rpt_typical-subtyp"/>
</dbReference>
<dbReference type="InterPro" id="IPR032675">
    <property type="entry name" value="LRR_dom_sf"/>
</dbReference>
<dbReference type="Pfam" id="PF08477">
    <property type="entry name" value="Roc"/>
    <property type="match status" value="1"/>
</dbReference>
<dbReference type="SUPFAM" id="SSF52058">
    <property type="entry name" value="L domain-like"/>
    <property type="match status" value="1"/>
</dbReference>
<evidence type="ECO:0000256" key="3">
    <source>
        <dbReference type="ARBA" id="ARBA00022741"/>
    </source>
</evidence>
<dbReference type="PRINTS" id="PR00019">
    <property type="entry name" value="LEURICHRPT"/>
</dbReference>
<gene>
    <name evidence="5" type="ORF">H2O64_09890</name>
</gene>
<sequence>MEIQYENELDYVEFELGYRLQKDDYILNEKNRFIKLNLIDKELSDINFLMHLVSLRELNLQKNKINNIMALSTLTSLTSLNLSGNQLDDILPLSTLTSLTILDLSTNQLSDINALSNLTSLTKLDLSENQISDISALSKLTSLEKLDISSNQLRDISALSKLILLTTLDLDNNQISDISTLSKLDSISHLYLSYNKITNIDVLSVLSSLEDLHLSSNNIHDYSAISKLTSLNTLFIFKGQITNINFLSDFTSLKILYLADNNIKDIDVLSKLTSLTQLYLSSNQISDISVLSKLTLLKALKLSENPIKNLPETILKSSAQEIVRWLQENEKRGGKVLLKDVKVLLLGNTNIGKSNLLHLWQQRYSTEKEKKQYPLNSDSTHGLVYEELDIPKSNAQLHIWDFGGQEYFHATHQLFFSPDALHVLLWSKKKLETRVANEEVFQLDYWFRCAEQLSKGESAIEIVLIENYIDHIDEKENIEFYTHFPDQTYLEKFNIYSPHEDEVHEDKPPFMLNACSVSLKHEKRLQGMFELLEERIDMLYQKNLHPPTYSEIRNGLNKSIKKVWTLDAYKKKFDQKDGIILQTLHRLGCLLYFHEQLPNKVFTQPELLLDLIYTEILNEKLQEKQGKLTDEIENAAKNNNLGIKVDELEILLSAFKLIFKAQDGDWYAPQYLPEKSPVWLQLLKDYTFGVASIIVSSDQYLMNSILLDIFQQYGSKIKESEGDTYLFWQKGLVIEKEEQLLLVEYDRKQMRLLLYGDQQEKNQQLQKEVVDFILKTIHTSKEPRYELESKDDNLDRTGFKNFELKGKGIGTKNTDWNSEKVTVSVSVDGKYYVNVNELYKNVSNKIYTIKAFDYDDETSFKAFSVFRFNQYLADRDKGKMKKVAISYSKDDLKLVNEFIKNLVPLHDDGLIENPWYCSQLEAGTEWNKEIQDKFKQADIIFFMVSPNFLATKYIKEHEIKTAIERRQKEIADNVLLNRQVKIIPIILDFCRWYRKDAKYDLGKYTALPYIAKPVADFKNRNMAWYIIEEAIRAAIEHDNDPEFDTNLAKDVKKIYERIISGKVDDDNDEVT</sequence>
<dbReference type="Gene3D" id="3.40.50.300">
    <property type="entry name" value="P-loop containing nucleotide triphosphate hydrolases"/>
    <property type="match status" value="1"/>
</dbReference>
<dbReference type="InterPro" id="IPR001611">
    <property type="entry name" value="Leu-rich_rpt"/>
</dbReference>
<dbReference type="Gene3D" id="3.80.10.10">
    <property type="entry name" value="Ribonuclease Inhibitor"/>
    <property type="match status" value="1"/>
</dbReference>
<organism evidence="5 6">
    <name type="scientific">Kordia aestuariivivens</name>
    <dbReference type="NCBI Taxonomy" id="2759037"/>
    <lineage>
        <taxon>Bacteria</taxon>
        <taxon>Pseudomonadati</taxon>
        <taxon>Bacteroidota</taxon>
        <taxon>Flavobacteriia</taxon>
        <taxon>Flavobacteriales</taxon>
        <taxon>Flavobacteriaceae</taxon>
        <taxon>Kordia</taxon>
    </lineage>
</organism>
<keyword evidence="1" id="KW-0433">Leucine-rich repeat</keyword>
<dbReference type="InterPro" id="IPR025875">
    <property type="entry name" value="Leu-rich_rpt_4"/>
</dbReference>
<evidence type="ECO:0000256" key="1">
    <source>
        <dbReference type="ARBA" id="ARBA00022614"/>
    </source>
</evidence>
<dbReference type="Pfam" id="PF12799">
    <property type="entry name" value="LRR_4"/>
    <property type="match status" value="3"/>
</dbReference>
<dbReference type="SUPFAM" id="SSF52200">
    <property type="entry name" value="Toll/Interleukin receptor TIR domain"/>
    <property type="match status" value="1"/>
</dbReference>
<dbReference type="InterPro" id="IPR035897">
    <property type="entry name" value="Toll_tir_struct_dom_sf"/>
</dbReference>
<dbReference type="InterPro" id="IPR050836">
    <property type="entry name" value="SDS22/Internalin_LRR"/>
</dbReference>
<evidence type="ECO:0000313" key="5">
    <source>
        <dbReference type="EMBL" id="MBC8754982.1"/>
    </source>
</evidence>
<proteinExistence type="predicted"/>
<dbReference type="EMBL" id="JACGWS010000005">
    <property type="protein sequence ID" value="MBC8754982.1"/>
    <property type="molecule type" value="Genomic_DNA"/>
</dbReference>
<evidence type="ECO:0000259" key="4">
    <source>
        <dbReference type="PROSITE" id="PS51424"/>
    </source>
</evidence>
<keyword evidence="2" id="KW-0677">Repeat</keyword>
<dbReference type="Gene3D" id="3.40.50.10140">
    <property type="entry name" value="Toll/interleukin-1 receptor homology (TIR) domain"/>
    <property type="match status" value="1"/>
</dbReference>
<dbReference type="RefSeq" id="WP_187562031.1">
    <property type="nucleotide sequence ID" value="NZ_JACGWS010000005.1"/>
</dbReference>
<keyword evidence="3" id="KW-0547">Nucleotide-binding</keyword>
<comment type="caution">
    <text evidence="5">The sequence shown here is derived from an EMBL/GenBank/DDBJ whole genome shotgun (WGS) entry which is preliminary data.</text>
</comment>
<dbReference type="Proteomes" id="UP000619238">
    <property type="component" value="Unassembled WGS sequence"/>
</dbReference>
<dbReference type="Pfam" id="PF13676">
    <property type="entry name" value="TIR_2"/>
    <property type="match status" value="1"/>
</dbReference>
<evidence type="ECO:0000313" key="6">
    <source>
        <dbReference type="Proteomes" id="UP000619238"/>
    </source>
</evidence>
<dbReference type="PANTHER" id="PTHR46652">
    <property type="entry name" value="LEUCINE-RICH REPEAT AND IQ DOMAIN-CONTAINING PROTEIN 1-RELATED"/>
    <property type="match status" value="1"/>
</dbReference>
<feature type="domain" description="Roc" evidence="4">
    <location>
        <begin position="334"/>
        <end position="536"/>
    </location>
</feature>
<dbReference type="InterPro" id="IPR020859">
    <property type="entry name" value="ROC"/>
</dbReference>
<dbReference type="Pfam" id="PF13855">
    <property type="entry name" value="LRR_8"/>
    <property type="match status" value="1"/>
</dbReference>
<dbReference type="InterPro" id="IPR027417">
    <property type="entry name" value="P-loop_NTPase"/>
</dbReference>
<dbReference type="SUPFAM" id="SSF52540">
    <property type="entry name" value="P-loop containing nucleoside triphosphate hydrolases"/>
    <property type="match status" value="1"/>
</dbReference>
<dbReference type="SMART" id="SM00365">
    <property type="entry name" value="LRR_SD22"/>
    <property type="match status" value="10"/>
</dbReference>
<dbReference type="SMART" id="SM00369">
    <property type="entry name" value="LRR_TYP"/>
    <property type="match status" value="11"/>
</dbReference>
<dbReference type="PROSITE" id="PS51450">
    <property type="entry name" value="LRR"/>
    <property type="match status" value="10"/>
</dbReference>